<dbReference type="InterPro" id="IPR003016">
    <property type="entry name" value="2-oxoA_DH_lipoyl-BS"/>
</dbReference>
<dbReference type="FunFam" id="3.30.390.30:FF:000001">
    <property type="entry name" value="Dihydrolipoyl dehydrogenase"/>
    <property type="match status" value="1"/>
</dbReference>
<dbReference type="InterPro" id="IPR011053">
    <property type="entry name" value="Single_hybrid_motif"/>
</dbReference>
<evidence type="ECO:0000313" key="16">
    <source>
        <dbReference type="Proteomes" id="UP000503310"/>
    </source>
</evidence>
<dbReference type="InterPro" id="IPR000089">
    <property type="entry name" value="Biotin_lipoyl"/>
</dbReference>
<comment type="miscellaneous">
    <text evidence="12">The active site is a redox-active disulfide bond.</text>
</comment>
<protein>
    <recommendedName>
        <fullName evidence="3 12">Dihydrolipoyl dehydrogenase</fullName>
        <ecNumber evidence="2 12">1.8.1.4</ecNumber>
    </recommendedName>
</protein>
<dbReference type="InterPro" id="IPR036188">
    <property type="entry name" value="FAD/NAD-bd_sf"/>
</dbReference>
<dbReference type="SUPFAM" id="SSF51230">
    <property type="entry name" value="Single hybrid motif"/>
    <property type="match status" value="2"/>
</dbReference>
<evidence type="ECO:0000256" key="8">
    <source>
        <dbReference type="ARBA" id="ARBA00023027"/>
    </source>
</evidence>
<dbReference type="Gene3D" id="3.50.50.60">
    <property type="entry name" value="FAD/NAD(P)-binding domain"/>
    <property type="match status" value="2"/>
</dbReference>
<evidence type="ECO:0000313" key="15">
    <source>
        <dbReference type="EMBL" id="QIW62281.1"/>
    </source>
</evidence>
<evidence type="ECO:0000256" key="13">
    <source>
        <dbReference type="SAM" id="MobiDB-lite"/>
    </source>
</evidence>
<evidence type="ECO:0000256" key="12">
    <source>
        <dbReference type="RuleBase" id="RU003692"/>
    </source>
</evidence>
<feature type="domain" description="Lipoyl-binding" evidence="14">
    <location>
        <begin position="1"/>
        <end position="76"/>
    </location>
</feature>
<comment type="similarity">
    <text evidence="1 12">Belongs to the class-I pyridine nucleotide-disulfide oxidoreductase family.</text>
</comment>
<name>A0A6H0V1S1_9BACT</name>
<dbReference type="SUPFAM" id="SSF51905">
    <property type="entry name" value="FAD/NAD(P)-binding domain"/>
    <property type="match status" value="1"/>
</dbReference>
<dbReference type="Proteomes" id="UP000503310">
    <property type="component" value="Chromosome"/>
</dbReference>
<reference evidence="15 16" key="1">
    <citation type="submission" date="2019-12" db="EMBL/GenBank/DDBJ databases">
        <title>Sequencing and analysis of the whole genome of Mycoplasma gallinaceum strain Peacock20181011.</title>
        <authorList>
            <person name="Liu X."/>
            <person name="Qin Z."/>
            <person name="Xu H."/>
        </authorList>
    </citation>
    <scope>NUCLEOTIDE SEQUENCE [LARGE SCALE GENOMIC DNA]</scope>
    <source>
        <strain evidence="15 16">Peacock20181011</strain>
    </source>
</reference>
<feature type="domain" description="Lipoyl-binding" evidence="14">
    <location>
        <begin position="106"/>
        <end position="181"/>
    </location>
</feature>
<dbReference type="PROSITE" id="PS00076">
    <property type="entry name" value="PYRIDINE_REDOX_1"/>
    <property type="match status" value="1"/>
</dbReference>
<keyword evidence="9" id="KW-1015">Disulfide bond</keyword>
<evidence type="ECO:0000256" key="6">
    <source>
        <dbReference type="ARBA" id="ARBA00022827"/>
    </source>
</evidence>
<dbReference type="InterPro" id="IPR050151">
    <property type="entry name" value="Class-I_Pyr_Nuc-Dis_Oxidored"/>
</dbReference>
<evidence type="ECO:0000256" key="4">
    <source>
        <dbReference type="ARBA" id="ARBA00022630"/>
    </source>
</evidence>
<keyword evidence="6 12" id="KW-0274">FAD</keyword>
<dbReference type="InterPro" id="IPR004099">
    <property type="entry name" value="Pyr_nucl-diS_OxRdtase_dimer"/>
</dbReference>
<dbReference type="PROSITE" id="PS00189">
    <property type="entry name" value="LIPOYL"/>
    <property type="match status" value="2"/>
</dbReference>
<dbReference type="GO" id="GO:0006103">
    <property type="term" value="P:2-oxoglutarate metabolic process"/>
    <property type="evidence" value="ECO:0007669"/>
    <property type="project" value="TreeGrafter"/>
</dbReference>
<dbReference type="InterPro" id="IPR023753">
    <property type="entry name" value="FAD/NAD-binding_dom"/>
</dbReference>
<dbReference type="Gene3D" id="3.30.390.30">
    <property type="match status" value="1"/>
</dbReference>
<keyword evidence="7 12" id="KW-0560">Oxidoreductase</keyword>
<keyword evidence="8 12" id="KW-0520">NAD</keyword>
<dbReference type="GO" id="GO:0050660">
    <property type="term" value="F:flavin adenine dinucleotide binding"/>
    <property type="evidence" value="ECO:0007669"/>
    <property type="project" value="InterPro"/>
</dbReference>
<keyword evidence="10 12" id="KW-0676">Redox-active center</keyword>
<dbReference type="InterPro" id="IPR012999">
    <property type="entry name" value="Pyr_OxRdtase_I_AS"/>
</dbReference>
<dbReference type="PANTHER" id="PTHR22912">
    <property type="entry name" value="DISULFIDE OXIDOREDUCTASE"/>
    <property type="match status" value="1"/>
</dbReference>
<comment type="cofactor">
    <cofactor evidence="12">
        <name>FAD</name>
        <dbReference type="ChEBI" id="CHEBI:57692"/>
    </cofactor>
    <text evidence="12">Binds 1 FAD per subunit.</text>
</comment>
<evidence type="ECO:0000256" key="2">
    <source>
        <dbReference type="ARBA" id="ARBA00012608"/>
    </source>
</evidence>
<dbReference type="InterPro" id="IPR016156">
    <property type="entry name" value="FAD/NAD-linked_Rdtase_dimer_sf"/>
</dbReference>
<evidence type="ECO:0000256" key="9">
    <source>
        <dbReference type="ARBA" id="ARBA00023157"/>
    </source>
</evidence>
<dbReference type="InterPro" id="IPR006258">
    <property type="entry name" value="Lipoamide_DH"/>
</dbReference>
<comment type="catalytic activity">
    <reaction evidence="11 12">
        <text>N(6)-[(R)-dihydrolipoyl]-L-lysyl-[protein] + NAD(+) = N(6)-[(R)-lipoyl]-L-lysyl-[protein] + NADH + H(+)</text>
        <dbReference type="Rhea" id="RHEA:15045"/>
        <dbReference type="Rhea" id="RHEA-COMP:10474"/>
        <dbReference type="Rhea" id="RHEA-COMP:10475"/>
        <dbReference type="ChEBI" id="CHEBI:15378"/>
        <dbReference type="ChEBI" id="CHEBI:57540"/>
        <dbReference type="ChEBI" id="CHEBI:57945"/>
        <dbReference type="ChEBI" id="CHEBI:83099"/>
        <dbReference type="ChEBI" id="CHEBI:83100"/>
        <dbReference type="EC" id="1.8.1.4"/>
    </reaction>
</comment>
<organism evidence="15 16">
    <name type="scientific">Mycoplasmopsis gallinacea</name>
    <dbReference type="NCBI Taxonomy" id="29556"/>
    <lineage>
        <taxon>Bacteria</taxon>
        <taxon>Bacillati</taxon>
        <taxon>Mycoplasmatota</taxon>
        <taxon>Mycoplasmoidales</taxon>
        <taxon>Metamycoplasmataceae</taxon>
        <taxon>Mycoplasmopsis</taxon>
    </lineage>
</organism>
<dbReference type="AlphaFoldDB" id="A0A6H0V1S1"/>
<dbReference type="PRINTS" id="PR00411">
    <property type="entry name" value="PNDRDTASEI"/>
</dbReference>
<evidence type="ECO:0000256" key="1">
    <source>
        <dbReference type="ARBA" id="ARBA00007532"/>
    </source>
</evidence>
<dbReference type="EMBL" id="CP047225">
    <property type="protein sequence ID" value="QIW62281.1"/>
    <property type="molecule type" value="Genomic_DNA"/>
</dbReference>
<evidence type="ECO:0000256" key="5">
    <source>
        <dbReference type="ARBA" id="ARBA00022823"/>
    </source>
</evidence>
<dbReference type="Pfam" id="PF00364">
    <property type="entry name" value="Biotin_lipoyl"/>
    <property type="match status" value="2"/>
</dbReference>
<evidence type="ECO:0000259" key="14">
    <source>
        <dbReference type="PROSITE" id="PS50968"/>
    </source>
</evidence>
<dbReference type="CDD" id="cd06849">
    <property type="entry name" value="lipoyl_domain"/>
    <property type="match status" value="2"/>
</dbReference>
<evidence type="ECO:0000256" key="7">
    <source>
        <dbReference type="ARBA" id="ARBA00023002"/>
    </source>
</evidence>
<dbReference type="GO" id="GO:0004148">
    <property type="term" value="F:dihydrolipoyl dehydrogenase (NADH) activity"/>
    <property type="evidence" value="ECO:0007669"/>
    <property type="project" value="UniProtKB-EC"/>
</dbReference>
<dbReference type="SUPFAM" id="SSF55424">
    <property type="entry name" value="FAD/NAD-linked reductases, dimerisation (C-terminal) domain"/>
    <property type="match status" value="1"/>
</dbReference>
<keyword evidence="4 12" id="KW-0285">Flavoprotein</keyword>
<dbReference type="Gene3D" id="2.40.50.100">
    <property type="match status" value="2"/>
</dbReference>
<evidence type="ECO:0000256" key="3">
    <source>
        <dbReference type="ARBA" id="ARBA00016961"/>
    </source>
</evidence>
<evidence type="ECO:0000256" key="10">
    <source>
        <dbReference type="ARBA" id="ARBA00023284"/>
    </source>
</evidence>
<keyword evidence="5" id="KW-0450">Lipoyl</keyword>
<gene>
    <name evidence="15" type="primary">lpdA</name>
    <name evidence="15" type="ORF">GOQ20_02465</name>
</gene>
<sequence length="725" mass="77599">MYKFKFADIGEGLHEGVVAEIYKKVGDTVKEGDSLFSVETDKVTSDIPSPVDGKIVKVLMNQGDTIHVGQEIYVIDDGSGDDVEAAAPAQEAQAQSAPASEGAHEFYSFKFADIGEGLHEGVVAEIYKKEGDTVKEGDSLFSVETDKVTSDIPSPVDGKIVKVLMNQGDTIHVGQEIYVIDDGKKHSNAAVPAAKTSGGGASVVGVMEVNDDLLDFSSLSASSSSTSAKAEVSAPKQEAVSASSDSSFDEGKAYTGAIEEEFDVIVVGSGPGGYLAAEEAGKSGLKTMIVEKKYWGGVCLNTGCIPTKSLLKSTEIISDIKHAEKYGVVAISSIDNEATWKSMHERKAGVVSKISKSVEMLMKSSKVKSLFGEAKFVGAREIEVNSKVYRAKNIILATGSTANQLAMLPGFKEGYDNLEIITSEEAINWDKSLPKKVTIIGGGVIGLEFATVFATAGAEVTILQNTDKLLPMNEPEVAQEAAKMLDKMGVKVLYNAQSQKYEGKKLYVLVDGKETVLEQDIILTATGRSANSKGLAEVGVKLGQRGEVIVDKHQRTNVRNVYAIGDVTGQNMLAHVAYAHALVAVSHILGDEEKGTYKPKGIPGCIYTTPEIAFVGLTEAEAKKQGRNVFASKYLFEYLGKAIAASHTEGFIKLIVDKEFGEILGATIVGANATDYITEVLLAMEQEVTVHEIAHTIHPHPTYNEIIWEAARSASLKLDLEKHKK</sequence>
<dbReference type="Pfam" id="PF07992">
    <property type="entry name" value="Pyr_redox_2"/>
    <property type="match status" value="1"/>
</dbReference>
<proteinExistence type="inferred from homology"/>
<dbReference type="Pfam" id="PF02852">
    <property type="entry name" value="Pyr_redox_dim"/>
    <property type="match status" value="1"/>
</dbReference>
<evidence type="ECO:0000256" key="11">
    <source>
        <dbReference type="ARBA" id="ARBA00049187"/>
    </source>
</evidence>
<dbReference type="PANTHER" id="PTHR22912:SF160">
    <property type="entry name" value="DIHYDROLIPOYL DEHYDROGENASE"/>
    <property type="match status" value="1"/>
</dbReference>
<dbReference type="RefSeq" id="WP_167845255.1">
    <property type="nucleotide sequence ID" value="NZ_CP047225.1"/>
</dbReference>
<dbReference type="NCBIfam" id="TIGR01350">
    <property type="entry name" value="lipoamide_DH"/>
    <property type="match status" value="1"/>
</dbReference>
<dbReference type="PRINTS" id="PR00368">
    <property type="entry name" value="FADPNR"/>
</dbReference>
<feature type="region of interest" description="Disordered" evidence="13">
    <location>
        <begin position="227"/>
        <end position="247"/>
    </location>
</feature>
<dbReference type="PROSITE" id="PS50968">
    <property type="entry name" value="BIOTINYL_LIPOYL"/>
    <property type="match status" value="2"/>
</dbReference>
<accession>A0A6H0V1S1</accession>
<dbReference type="EC" id="1.8.1.4" evidence="2 12"/>